<feature type="chain" id="PRO_5040774093" evidence="1">
    <location>
        <begin position="32"/>
        <end position="147"/>
    </location>
</feature>
<reference evidence="2" key="1">
    <citation type="submission" date="2022-06" db="EMBL/GenBank/DDBJ databases">
        <title>Novel species in genus nocardia.</title>
        <authorList>
            <person name="Li F."/>
        </authorList>
    </citation>
    <scope>NUCLEOTIDE SEQUENCE</scope>
    <source>
        <strain evidence="2">CDC141</strain>
    </source>
</reference>
<dbReference type="EMBL" id="JAMRXG010000004">
    <property type="protein sequence ID" value="MCM6774087.1"/>
    <property type="molecule type" value="Genomic_DNA"/>
</dbReference>
<gene>
    <name evidence="2" type="ORF">NDR86_11440</name>
</gene>
<evidence type="ECO:0000313" key="3">
    <source>
        <dbReference type="Proteomes" id="UP001139157"/>
    </source>
</evidence>
<name>A0A9X2E4D5_9NOCA</name>
<evidence type="ECO:0000256" key="1">
    <source>
        <dbReference type="SAM" id="SignalP"/>
    </source>
</evidence>
<dbReference type="Proteomes" id="UP001139157">
    <property type="component" value="Unassembled WGS sequence"/>
</dbReference>
<keyword evidence="3" id="KW-1185">Reference proteome</keyword>
<dbReference type="InterPro" id="IPR006311">
    <property type="entry name" value="TAT_signal"/>
</dbReference>
<dbReference type="PROSITE" id="PS51318">
    <property type="entry name" value="TAT"/>
    <property type="match status" value="1"/>
</dbReference>
<dbReference type="RefSeq" id="WP_251911382.1">
    <property type="nucleotide sequence ID" value="NZ_JAMRXG010000004.1"/>
</dbReference>
<feature type="signal peptide" evidence="1">
    <location>
        <begin position="1"/>
        <end position="31"/>
    </location>
</feature>
<dbReference type="AlphaFoldDB" id="A0A9X2E4D5"/>
<accession>A0A9X2E4D5</accession>
<organism evidence="2 3">
    <name type="scientific">Nocardia pulmonis</name>
    <dbReference type="NCBI Taxonomy" id="2951408"/>
    <lineage>
        <taxon>Bacteria</taxon>
        <taxon>Bacillati</taxon>
        <taxon>Actinomycetota</taxon>
        <taxon>Actinomycetes</taxon>
        <taxon>Mycobacteriales</taxon>
        <taxon>Nocardiaceae</taxon>
        <taxon>Nocardia</taxon>
    </lineage>
</organism>
<keyword evidence="1" id="KW-0732">Signal</keyword>
<evidence type="ECO:0000313" key="2">
    <source>
        <dbReference type="EMBL" id="MCM6774087.1"/>
    </source>
</evidence>
<comment type="caution">
    <text evidence="2">The sequence shown here is derived from an EMBL/GenBank/DDBJ whole genome shotgun (WGS) entry which is preliminary data.</text>
</comment>
<protein>
    <submittedName>
        <fullName evidence="2">Uncharacterized protein</fullName>
    </submittedName>
</protein>
<proteinExistence type="predicted"/>
<sequence>MSVRRTSRPRRGFLRGTVALATLACAGVVLATSTARADVGEDLRRFSAECKKKGYTAVAGFHEGEIVYRGTRKYNSYDAQKSFRREGALPRGACVKVRGHVEGHYASTDYGWVKGNGGDYQYFYNAVNLDGSYAGYWVRDAELHWIK</sequence>